<dbReference type="Pfam" id="PF05954">
    <property type="entry name" value="Phage_GPD"/>
    <property type="match status" value="1"/>
</dbReference>
<dbReference type="OrthoDB" id="4070623at2"/>
<dbReference type="Gene3D" id="3.55.50.10">
    <property type="entry name" value="Baseplate protein-like domains"/>
    <property type="match status" value="1"/>
</dbReference>
<dbReference type="Proteomes" id="UP000250086">
    <property type="component" value="Unassembled WGS sequence"/>
</dbReference>
<name>A0A2X0V8M0_9GAMM</name>
<evidence type="ECO:0000313" key="1">
    <source>
        <dbReference type="EMBL" id="SPT70113.1"/>
    </source>
</evidence>
<gene>
    <name evidence="1" type="ORF">NCTC13093_01518</name>
</gene>
<dbReference type="Gene3D" id="4.10.220.110">
    <property type="match status" value="1"/>
</dbReference>
<evidence type="ECO:0000313" key="2">
    <source>
        <dbReference type="Proteomes" id="UP000250086"/>
    </source>
</evidence>
<proteinExistence type="predicted"/>
<reference evidence="1 2" key="1">
    <citation type="submission" date="2018-06" db="EMBL/GenBank/DDBJ databases">
        <authorList>
            <consortium name="Pathogen Informatics"/>
            <person name="Doyle S."/>
        </authorList>
    </citation>
    <scope>NUCLEOTIDE SEQUENCE [LARGE SCALE GENOMIC DNA]</scope>
    <source>
        <strain evidence="1 2">NCTC13093</strain>
    </source>
</reference>
<sequence>MEKSKVIKTLVSVIYESTDITQEINADLLSFSYEDNCSDECDSVSITLKDEQGKWAGSWSPDRGAKVRCMLSTNQGYSLETGLMIINSLSAQGAPRTFDMQAISVPLENTVRKTAKTRNFENLDLKTIANTIATDNKLKLFFDSQENPTYDRIDQKDETDLKFLERICKEAGLSLKVNSEQLIMFDQKSYEKKDPIATYALGMSPVLRWSFNAQQAERYRACRIKWRDFKKKGKDTSTATVAFRTAQEAQSQNGKVDLSWEHKPQEVKKGNTALKAEYIDYTYTDETVDPSGQVYVLKKRCTSLAEAQRLAKAKLRELNQRQTTGSLTLVGNPLLYAGAVVALSGFGSFDGNFIIEKATHNVSNSGYVTDIEVRRVNNEY</sequence>
<organism evidence="1 2">
    <name type="scientific">Anaerobiospirillum thomasii</name>
    <dbReference type="NCBI Taxonomy" id="179995"/>
    <lineage>
        <taxon>Bacteria</taxon>
        <taxon>Pseudomonadati</taxon>
        <taxon>Pseudomonadota</taxon>
        <taxon>Gammaproteobacteria</taxon>
        <taxon>Aeromonadales</taxon>
        <taxon>Succinivibrionaceae</taxon>
        <taxon>Anaerobiospirillum</taxon>
    </lineage>
</organism>
<dbReference type="AlphaFoldDB" id="A0A2X0V8M0"/>
<dbReference type="SUPFAM" id="SSF69279">
    <property type="entry name" value="Phage tail proteins"/>
    <property type="match status" value="1"/>
</dbReference>
<dbReference type="EMBL" id="UAPV01000001">
    <property type="protein sequence ID" value="SPT70113.1"/>
    <property type="molecule type" value="Genomic_DNA"/>
</dbReference>
<protein>
    <submittedName>
        <fullName evidence="1">Phage protein D</fullName>
    </submittedName>
</protein>
<dbReference type="Gene3D" id="2.30.110.50">
    <property type="match status" value="1"/>
</dbReference>
<accession>A0A2X0V8M0</accession>
<keyword evidence="2" id="KW-1185">Reference proteome</keyword>